<evidence type="ECO:0000313" key="3">
    <source>
        <dbReference type="EMBL" id="CCM04229.1"/>
    </source>
</evidence>
<dbReference type="SUPFAM" id="SSF53474">
    <property type="entry name" value="alpha/beta-Hydrolases"/>
    <property type="match status" value="1"/>
</dbReference>
<dbReference type="EMBL" id="HE797146">
    <property type="protein sequence ID" value="CCM04229.1"/>
    <property type="molecule type" value="Genomic_DNA"/>
</dbReference>
<dbReference type="GeneID" id="24099140"/>
<gene>
    <name evidence="3" type="ORF">FIBRA_06396</name>
</gene>
<accession>J4H420</accession>
<evidence type="ECO:0000313" key="4">
    <source>
        <dbReference type="Proteomes" id="UP000006352"/>
    </source>
</evidence>
<keyword evidence="2" id="KW-0378">Hydrolase</keyword>
<dbReference type="OrthoDB" id="8119704at2759"/>
<comment type="similarity">
    <text evidence="1">Belongs to the AB hydrolase superfamily.</text>
</comment>
<evidence type="ECO:0000256" key="2">
    <source>
        <dbReference type="ARBA" id="ARBA00022801"/>
    </source>
</evidence>
<dbReference type="AlphaFoldDB" id="J4H420"/>
<protein>
    <submittedName>
        <fullName evidence="3">Uncharacterized protein</fullName>
    </submittedName>
</protein>
<evidence type="ECO:0000256" key="1">
    <source>
        <dbReference type="ARBA" id="ARBA00008645"/>
    </source>
</evidence>
<dbReference type="GO" id="GO:0052689">
    <property type="term" value="F:carboxylic ester hydrolase activity"/>
    <property type="evidence" value="ECO:0007669"/>
    <property type="project" value="TreeGrafter"/>
</dbReference>
<dbReference type="Gene3D" id="3.40.50.1820">
    <property type="entry name" value="alpha/beta hydrolase"/>
    <property type="match status" value="1"/>
</dbReference>
<dbReference type="InParanoid" id="J4H420"/>
<dbReference type="InterPro" id="IPR029058">
    <property type="entry name" value="AB_hydrolase_fold"/>
</dbReference>
<dbReference type="RefSeq" id="XP_012183512.1">
    <property type="nucleotide sequence ID" value="XM_012328122.1"/>
</dbReference>
<sequence length="93" mass="10774">MTRAFLLTNLKASHSAHEPLQFQIPLDIIGRNISEMGLFPYEPGERIWNGPTLFIKGMKSKYINKHNVPIAREFFPQMTLEQLDTGHWVHAEK</sequence>
<keyword evidence="4" id="KW-1185">Reference proteome</keyword>
<name>J4H420_9APHY</name>
<dbReference type="GO" id="GO:0005739">
    <property type="term" value="C:mitochondrion"/>
    <property type="evidence" value="ECO:0007669"/>
    <property type="project" value="TreeGrafter"/>
</dbReference>
<dbReference type="PANTHER" id="PTHR46118">
    <property type="entry name" value="PROTEIN ABHD11"/>
    <property type="match status" value="1"/>
</dbReference>
<reference evidence="3 4" key="1">
    <citation type="journal article" date="2012" name="Appl. Environ. Microbiol.">
        <title>Short-read sequencing for genomic analysis of the brown rot fungus Fibroporia radiculosa.</title>
        <authorList>
            <person name="Tang J.D."/>
            <person name="Perkins A.D."/>
            <person name="Sonstegard T.S."/>
            <person name="Schroeder S.G."/>
            <person name="Burgess S.C."/>
            <person name="Diehl S.V."/>
        </authorList>
    </citation>
    <scope>NUCLEOTIDE SEQUENCE [LARGE SCALE GENOMIC DNA]</scope>
    <source>
        <strain evidence="3 4">TFFH 294</strain>
    </source>
</reference>
<dbReference type="STRING" id="599839.J4H420"/>
<dbReference type="Proteomes" id="UP000006352">
    <property type="component" value="Unassembled WGS sequence"/>
</dbReference>
<proteinExistence type="inferred from homology"/>
<dbReference type="HOGENOM" id="CLU_164237_0_0_1"/>
<dbReference type="PANTHER" id="PTHR46118:SF4">
    <property type="entry name" value="PROTEIN ABHD11"/>
    <property type="match status" value="1"/>
</dbReference>
<organism evidence="3 4">
    <name type="scientific">Fibroporia radiculosa</name>
    <dbReference type="NCBI Taxonomy" id="599839"/>
    <lineage>
        <taxon>Eukaryota</taxon>
        <taxon>Fungi</taxon>
        <taxon>Dikarya</taxon>
        <taxon>Basidiomycota</taxon>
        <taxon>Agaricomycotina</taxon>
        <taxon>Agaricomycetes</taxon>
        <taxon>Polyporales</taxon>
        <taxon>Fibroporiaceae</taxon>
        <taxon>Fibroporia</taxon>
    </lineage>
</organism>